<evidence type="ECO:0000256" key="2">
    <source>
        <dbReference type="SAM" id="Phobius"/>
    </source>
</evidence>
<feature type="region of interest" description="Disordered" evidence="1">
    <location>
        <begin position="1"/>
        <end position="27"/>
    </location>
</feature>
<protein>
    <recommendedName>
        <fullName evidence="5">Glycosyltransferase RgtA/B/C/D-like domain-containing protein</fullName>
    </recommendedName>
</protein>
<feature type="transmembrane region" description="Helical" evidence="2">
    <location>
        <begin position="170"/>
        <end position="189"/>
    </location>
</feature>
<feature type="transmembrane region" description="Helical" evidence="2">
    <location>
        <begin position="209"/>
        <end position="231"/>
    </location>
</feature>
<feature type="transmembrane region" description="Helical" evidence="2">
    <location>
        <begin position="119"/>
        <end position="141"/>
    </location>
</feature>
<reference evidence="3 4" key="1">
    <citation type="submission" date="2016-06" db="EMBL/GenBank/DDBJ databases">
        <authorList>
            <person name="Kjaerup R.B."/>
            <person name="Dalgaard T.S."/>
            <person name="Juul-Madsen H.R."/>
        </authorList>
    </citation>
    <scope>NUCLEOTIDE SEQUENCE [LARGE SCALE GENOMIC DNA]</scope>
    <source>
        <strain evidence="3 4">1276495.2</strain>
    </source>
</reference>
<evidence type="ECO:0000313" key="3">
    <source>
        <dbReference type="EMBL" id="OBJ90635.1"/>
    </source>
</evidence>
<feature type="transmembrane region" description="Helical" evidence="2">
    <location>
        <begin position="313"/>
        <end position="334"/>
    </location>
</feature>
<gene>
    <name evidence="3" type="ORF">A5640_23475</name>
</gene>
<dbReference type="RefSeq" id="WP_065137961.1">
    <property type="nucleotide sequence ID" value="NZ_LZLM01000005.1"/>
</dbReference>
<feature type="transmembrane region" description="Helical" evidence="2">
    <location>
        <begin position="493"/>
        <end position="513"/>
    </location>
</feature>
<sequence length="519" mass="56466">MPAGEELTPSVADLVSPQHETASSVNDQSGRAKELTLLTAIACTVFGAKLLVISKLGSPMPILDQWDGEGLVTYVPHLHGTYSIGDLLAPHNEHRIVFTRLLTLLHLELAGEWNTRLEMILCAVVHTALITWLAALLMPLIVPRRRILFAGFIAVVFALPIGYENALLGFNFHFYLTLLFGIAAIVAFARARPFSPLWFSGLVGAICSYLSFSSSGVAAILTAVILVCLQLATKVRNRGGREYASVALLSLTAVAMLLWEMSVTTGSNVGLWSFMLGFLFLAGPTVLGVIGIQGPAIWFCWDTLTKRPDVNDRAWVAMGIVGWVAVQLAIVAYGRGTTIGVRYMDILLPVYPVALMAVFKLADASFGRRLNRYAKRAAVAWVFIVVTLISTLGYYMAILQAVDWNKSAQQQMMNAQAYISTHNNESLKNKDQHLLVDVAFPNLIGFAHILDDPDVRSIMPPEIRPADADNAGARNRMWLKGSLAKATSTAVRGMLAIGPALLAVGVGMFFGVATRRTNR</sequence>
<keyword evidence="2" id="KW-0812">Transmembrane</keyword>
<feature type="compositionally biased region" description="Polar residues" evidence="1">
    <location>
        <begin position="18"/>
        <end position="27"/>
    </location>
</feature>
<evidence type="ECO:0008006" key="5">
    <source>
        <dbReference type="Google" id="ProtNLM"/>
    </source>
</evidence>
<dbReference type="EMBL" id="LZLM01000005">
    <property type="protein sequence ID" value="OBJ90635.1"/>
    <property type="molecule type" value="Genomic_DNA"/>
</dbReference>
<accession>A0A1A3L062</accession>
<feature type="transmembrane region" description="Helical" evidence="2">
    <location>
        <begin position="346"/>
        <end position="366"/>
    </location>
</feature>
<feature type="transmembrane region" description="Helical" evidence="2">
    <location>
        <begin position="35"/>
        <end position="53"/>
    </location>
</feature>
<proteinExistence type="predicted"/>
<comment type="caution">
    <text evidence="3">The sequence shown here is derived from an EMBL/GenBank/DDBJ whole genome shotgun (WGS) entry which is preliminary data.</text>
</comment>
<dbReference type="AlphaFoldDB" id="A0A1A3L062"/>
<keyword evidence="2" id="KW-1133">Transmembrane helix</keyword>
<feature type="transmembrane region" description="Helical" evidence="2">
    <location>
        <begin position="243"/>
        <end position="259"/>
    </location>
</feature>
<organism evidence="3 4">
    <name type="scientific">Mycobacterium asiaticum</name>
    <dbReference type="NCBI Taxonomy" id="1790"/>
    <lineage>
        <taxon>Bacteria</taxon>
        <taxon>Bacillati</taxon>
        <taxon>Actinomycetota</taxon>
        <taxon>Actinomycetes</taxon>
        <taxon>Mycobacteriales</taxon>
        <taxon>Mycobacteriaceae</taxon>
        <taxon>Mycobacterium</taxon>
    </lineage>
</organism>
<keyword evidence="2" id="KW-0472">Membrane</keyword>
<evidence type="ECO:0000313" key="4">
    <source>
        <dbReference type="Proteomes" id="UP000093925"/>
    </source>
</evidence>
<dbReference type="Proteomes" id="UP000093925">
    <property type="component" value="Unassembled WGS sequence"/>
</dbReference>
<evidence type="ECO:0000256" key="1">
    <source>
        <dbReference type="SAM" id="MobiDB-lite"/>
    </source>
</evidence>
<feature type="transmembrane region" description="Helical" evidence="2">
    <location>
        <begin position="147"/>
        <end position="163"/>
    </location>
</feature>
<name>A0A1A3L062_MYCAS</name>
<feature type="transmembrane region" description="Helical" evidence="2">
    <location>
        <begin position="378"/>
        <end position="397"/>
    </location>
</feature>
<feature type="transmembrane region" description="Helical" evidence="2">
    <location>
        <begin position="271"/>
        <end position="301"/>
    </location>
</feature>